<gene>
    <name evidence="2" type="ORF">JL2886_03711</name>
    <name evidence="3" type="ORF">PXK24_01150</name>
</gene>
<dbReference type="Proteomes" id="UP000092565">
    <property type="component" value="Chromosome"/>
</dbReference>
<evidence type="ECO:0000313" key="3">
    <source>
        <dbReference type="EMBL" id="MDE4164282.1"/>
    </source>
</evidence>
<dbReference type="EMBL" id="JARCJK010000001">
    <property type="protein sequence ID" value="MDE4164282.1"/>
    <property type="molecule type" value="Genomic_DNA"/>
</dbReference>
<dbReference type="Proteomes" id="UP001218364">
    <property type="component" value="Unassembled WGS sequence"/>
</dbReference>
<dbReference type="Pfam" id="PF20056">
    <property type="entry name" value="DUF6455"/>
    <property type="match status" value="1"/>
</dbReference>
<reference evidence="3 5" key="2">
    <citation type="submission" date="2023-02" db="EMBL/GenBank/DDBJ databases">
        <title>Population genomics of bacteria associated with diatom.</title>
        <authorList>
            <person name="Xie J."/>
            <person name="Wang H."/>
        </authorList>
    </citation>
    <scope>NUCLEOTIDE SEQUENCE [LARGE SCALE GENOMIC DNA]</scope>
    <source>
        <strain evidence="3 5">PT47_8</strain>
    </source>
</reference>
<dbReference type="EMBL" id="CP015124">
    <property type="protein sequence ID" value="ANP38583.1"/>
    <property type="molecule type" value="Genomic_DNA"/>
</dbReference>
<proteinExistence type="predicted"/>
<feature type="domain" description="DUF6455" evidence="1">
    <location>
        <begin position="11"/>
        <end position="88"/>
    </location>
</feature>
<keyword evidence="4" id="KW-1185">Reference proteome</keyword>
<dbReference type="InterPro" id="IPR045601">
    <property type="entry name" value="DUF6455"/>
</dbReference>
<evidence type="ECO:0000313" key="5">
    <source>
        <dbReference type="Proteomes" id="UP001218364"/>
    </source>
</evidence>
<protein>
    <submittedName>
        <fullName evidence="3">DUF6455 family protein</fullName>
    </submittedName>
</protein>
<evidence type="ECO:0000313" key="4">
    <source>
        <dbReference type="Proteomes" id="UP000092565"/>
    </source>
</evidence>
<reference evidence="2 4" key="1">
    <citation type="submission" date="2016-04" db="EMBL/GenBank/DDBJ databases">
        <authorList>
            <person name="Evans L.H."/>
            <person name="Alamgir A."/>
            <person name="Owens N."/>
            <person name="Weber N.D."/>
            <person name="Virtaneva K."/>
            <person name="Barbian K."/>
            <person name="Babar A."/>
            <person name="Rosenke K."/>
        </authorList>
    </citation>
    <scope>NUCLEOTIDE SEQUENCE [LARGE SCALE GENOMIC DNA]</scope>
    <source>
        <strain evidence="2 4">JL2886</strain>
    </source>
</reference>
<sequence length="89" mass="9543">MSTAEKLTRPGYLSKSIGLMSTAARAAGVDLGAAMKKGDITAVDYATMVHRCNSSNCARKCEHWRNAEPDATAAPSFCANLEILERLKP</sequence>
<organism evidence="2 4">
    <name type="scientific">Phaeobacter gallaeciensis</name>
    <dbReference type="NCBI Taxonomy" id="60890"/>
    <lineage>
        <taxon>Bacteria</taxon>
        <taxon>Pseudomonadati</taxon>
        <taxon>Pseudomonadota</taxon>
        <taxon>Alphaproteobacteria</taxon>
        <taxon>Rhodobacterales</taxon>
        <taxon>Roseobacteraceae</taxon>
        <taxon>Phaeobacter</taxon>
    </lineage>
</organism>
<dbReference type="RefSeq" id="WP_082996122.1">
    <property type="nucleotide sequence ID" value="NZ_CP015124.1"/>
</dbReference>
<name>A0A1B0ZWM5_9RHOB</name>
<evidence type="ECO:0000313" key="2">
    <source>
        <dbReference type="EMBL" id="ANP38583.1"/>
    </source>
</evidence>
<evidence type="ECO:0000259" key="1">
    <source>
        <dbReference type="Pfam" id="PF20056"/>
    </source>
</evidence>
<accession>A0A1B0ZWM5</accession>
<dbReference type="OrthoDB" id="7859249at2"/>
<dbReference type="AlphaFoldDB" id="A0A1B0ZWM5"/>